<comment type="caution">
    <text evidence="5">The sequence shown here is derived from an EMBL/GenBank/DDBJ whole genome shotgun (WGS) entry which is preliminary data.</text>
</comment>
<accession>A0ABQ0UPS8</accession>
<dbReference type="Pfam" id="PF13377">
    <property type="entry name" value="Peripla_BP_3"/>
    <property type="match status" value="1"/>
</dbReference>
<dbReference type="InterPro" id="IPR000843">
    <property type="entry name" value="HTH_LacI"/>
</dbReference>
<dbReference type="InterPro" id="IPR046335">
    <property type="entry name" value="LacI/GalR-like_sensor"/>
</dbReference>
<gene>
    <name evidence="5" type="ORF">FFA01_16370</name>
</gene>
<evidence type="ECO:0000256" key="3">
    <source>
        <dbReference type="ARBA" id="ARBA00023163"/>
    </source>
</evidence>
<dbReference type="Gene3D" id="1.10.260.40">
    <property type="entry name" value="lambda repressor-like DNA-binding domains"/>
    <property type="match status" value="1"/>
</dbReference>
<keyword evidence="3" id="KW-0804">Transcription</keyword>
<dbReference type="PANTHER" id="PTHR30146">
    <property type="entry name" value="LACI-RELATED TRANSCRIPTIONAL REPRESSOR"/>
    <property type="match status" value="1"/>
</dbReference>
<dbReference type="PANTHER" id="PTHR30146:SF109">
    <property type="entry name" value="HTH-TYPE TRANSCRIPTIONAL REGULATOR GALS"/>
    <property type="match status" value="1"/>
</dbReference>
<dbReference type="PROSITE" id="PS00356">
    <property type="entry name" value="HTH_LACI_1"/>
    <property type="match status" value="1"/>
</dbReference>
<keyword evidence="6" id="KW-1185">Reference proteome</keyword>
<protein>
    <submittedName>
        <fullName evidence="5">LacI family transcriptional regulator</fullName>
    </submittedName>
</protein>
<dbReference type="Pfam" id="PF00356">
    <property type="entry name" value="LacI"/>
    <property type="match status" value="1"/>
</dbReference>
<evidence type="ECO:0000256" key="2">
    <source>
        <dbReference type="ARBA" id="ARBA00023125"/>
    </source>
</evidence>
<evidence type="ECO:0000313" key="6">
    <source>
        <dbReference type="Proteomes" id="UP000321154"/>
    </source>
</evidence>
<dbReference type="CDD" id="cd01392">
    <property type="entry name" value="HTH_LacI"/>
    <property type="match status" value="1"/>
</dbReference>
<evidence type="ECO:0000259" key="4">
    <source>
        <dbReference type="PROSITE" id="PS50932"/>
    </source>
</evidence>
<evidence type="ECO:0000256" key="1">
    <source>
        <dbReference type="ARBA" id="ARBA00023015"/>
    </source>
</evidence>
<sequence>MADVARLAGVSLGTVSNVVNAPDRVKPATRRKVEDAIASLGFTPNTSARTLAAGRGTLVGFVAVDLGNSYFLDIARGVEREADLGQQSVLLGNSDVDLDKQTGYLKLFEQAQAAGIVLAPFDGPMDEARRLRQRGLRVVNVNWPGEPDESCGVVVDEVRGGRLAAQHLLDQGRRELVFVGGPLDLTAVRHRFEGASAAAREAGVPLQLVTTAALTVRAGLAVGSDLLAQDAAARPDGIVAASDALASGIVQSLLLGGVRIPDDVSITGYDDNHFAQGTTLPLTTVGQPGVEMGGQAMRLLRDELDNPATHRHETVVLPPRLIVRGSSLQRPGEGS</sequence>
<dbReference type="SMART" id="SM00354">
    <property type="entry name" value="HTH_LACI"/>
    <property type="match status" value="1"/>
</dbReference>
<keyword evidence="2" id="KW-0238">DNA-binding</keyword>
<dbReference type="InterPro" id="IPR028082">
    <property type="entry name" value="Peripla_BP_I"/>
</dbReference>
<organism evidence="5 6">
    <name type="scientific">Frigoribacterium faeni</name>
    <dbReference type="NCBI Taxonomy" id="145483"/>
    <lineage>
        <taxon>Bacteria</taxon>
        <taxon>Bacillati</taxon>
        <taxon>Actinomycetota</taxon>
        <taxon>Actinomycetes</taxon>
        <taxon>Micrococcales</taxon>
        <taxon>Microbacteriaceae</taxon>
        <taxon>Frigoribacterium</taxon>
    </lineage>
</organism>
<dbReference type="PROSITE" id="PS50932">
    <property type="entry name" value="HTH_LACI_2"/>
    <property type="match status" value="1"/>
</dbReference>
<proteinExistence type="predicted"/>
<feature type="domain" description="HTH lacI-type" evidence="4">
    <location>
        <begin position="1"/>
        <end position="53"/>
    </location>
</feature>
<dbReference type="SUPFAM" id="SSF53822">
    <property type="entry name" value="Periplasmic binding protein-like I"/>
    <property type="match status" value="1"/>
</dbReference>
<dbReference type="EMBL" id="BJUV01000014">
    <property type="protein sequence ID" value="GEK83328.1"/>
    <property type="molecule type" value="Genomic_DNA"/>
</dbReference>
<evidence type="ECO:0000313" key="5">
    <source>
        <dbReference type="EMBL" id="GEK83328.1"/>
    </source>
</evidence>
<dbReference type="InterPro" id="IPR010982">
    <property type="entry name" value="Lambda_DNA-bd_dom_sf"/>
</dbReference>
<keyword evidence="1" id="KW-0805">Transcription regulation</keyword>
<dbReference type="Gene3D" id="3.40.50.2300">
    <property type="match status" value="2"/>
</dbReference>
<dbReference type="Proteomes" id="UP000321154">
    <property type="component" value="Unassembled WGS sequence"/>
</dbReference>
<reference evidence="5 6" key="1">
    <citation type="submission" date="2019-07" db="EMBL/GenBank/DDBJ databases">
        <title>Whole genome shotgun sequence of Frigoribacterium faeni NBRC 103066.</title>
        <authorList>
            <person name="Hosoyama A."/>
            <person name="Uohara A."/>
            <person name="Ohji S."/>
            <person name="Ichikawa N."/>
        </authorList>
    </citation>
    <scope>NUCLEOTIDE SEQUENCE [LARGE SCALE GENOMIC DNA]</scope>
    <source>
        <strain evidence="5 6">NBRC 103066</strain>
    </source>
</reference>
<name>A0ABQ0UPS8_9MICO</name>
<dbReference type="SUPFAM" id="SSF47413">
    <property type="entry name" value="lambda repressor-like DNA-binding domains"/>
    <property type="match status" value="1"/>
</dbReference>